<dbReference type="PANTHER" id="PTHR34315">
    <property type="match status" value="1"/>
</dbReference>
<dbReference type="GO" id="GO:0016702">
    <property type="term" value="F:oxidoreductase activity, acting on single donors with incorporation of molecular oxygen, incorporation of two atoms of oxygen"/>
    <property type="evidence" value="ECO:0007669"/>
    <property type="project" value="InterPro"/>
</dbReference>
<dbReference type="HOGENOM" id="CLU_027719_0_1_1"/>
<keyword evidence="1" id="KW-0732">Signal</keyword>
<feature type="signal peptide" evidence="1">
    <location>
        <begin position="1"/>
        <end position="20"/>
    </location>
</feature>
<dbReference type="PANTHER" id="PTHR34315:SF9">
    <property type="entry name" value="INTRADIOL RING-CLEAVAGE DIOXYGENASES DOMAIN-CONTAINING PROTEIN-RELATED"/>
    <property type="match status" value="1"/>
</dbReference>
<dbReference type="InterPro" id="IPR015889">
    <property type="entry name" value="Intradiol_dOase_core"/>
</dbReference>
<dbReference type="STRING" id="1388766.A0A017SBW6"/>
<dbReference type="InterPro" id="IPR000627">
    <property type="entry name" value="Intradiol_dOase_C"/>
</dbReference>
<dbReference type="RefSeq" id="XP_040637989.1">
    <property type="nucleotide sequence ID" value="XM_040779706.1"/>
</dbReference>
<evidence type="ECO:0000313" key="4">
    <source>
        <dbReference type="Proteomes" id="UP000019804"/>
    </source>
</evidence>
<dbReference type="AlphaFoldDB" id="A0A017SBW6"/>
<dbReference type="OrthoDB" id="121380at2759"/>
<gene>
    <name evidence="3" type="ORF">EURHEDRAFT_387286</name>
</gene>
<dbReference type="Gene3D" id="2.60.130.10">
    <property type="entry name" value="Aromatic compound dioxygenase"/>
    <property type="match status" value="1"/>
</dbReference>
<protein>
    <submittedName>
        <fullName evidence="3">Aromatic compound dioxygenase</fullName>
    </submittedName>
</protein>
<dbReference type="Pfam" id="PF00775">
    <property type="entry name" value="Dioxygenase_C"/>
    <property type="match status" value="1"/>
</dbReference>
<evidence type="ECO:0000313" key="3">
    <source>
        <dbReference type="EMBL" id="EYE94301.1"/>
    </source>
</evidence>
<reference evidence="4" key="1">
    <citation type="journal article" date="2014" name="Nat. Commun.">
        <title>Genomic adaptations of the halophilic Dead Sea filamentous fungus Eurotium rubrum.</title>
        <authorList>
            <person name="Kis-Papo T."/>
            <person name="Weig A.R."/>
            <person name="Riley R."/>
            <person name="Persoh D."/>
            <person name="Salamov A."/>
            <person name="Sun H."/>
            <person name="Lipzen A."/>
            <person name="Wasser S.P."/>
            <person name="Rambold G."/>
            <person name="Grigoriev I.V."/>
            <person name="Nevo E."/>
        </authorList>
    </citation>
    <scope>NUCLEOTIDE SEQUENCE [LARGE SCALE GENOMIC DNA]</scope>
    <source>
        <strain evidence="4">CBS 135680</strain>
    </source>
</reference>
<dbReference type="CDD" id="cd03457">
    <property type="entry name" value="intradiol_dioxygenase_like"/>
    <property type="match status" value="1"/>
</dbReference>
<feature type="domain" description="Intradiol ring-cleavage dioxygenases" evidence="2">
    <location>
        <begin position="131"/>
        <end position="259"/>
    </location>
</feature>
<dbReference type="GO" id="GO:0008199">
    <property type="term" value="F:ferric iron binding"/>
    <property type="evidence" value="ECO:0007669"/>
    <property type="project" value="InterPro"/>
</dbReference>
<dbReference type="Proteomes" id="UP000019804">
    <property type="component" value="Unassembled WGS sequence"/>
</dbReference>
<evidence type="ECO:0000256" key="1">
    <source>
        <dbReference type="SAM" id="SignalP"/>
    </source>
</evidence>
<proteinExistence type="predicted"/>
<organism evidence="3 4">
    <name type="scientific">Aspergillus ruber (strain CBS 135680)</name>
    <dbReference type="NCBI Taxonomy" id="1388766"/>
    <lineage>
        <taxon>Eukaryota</taxon>
        <taxon>Fungi</taxon>
        <taxon>Dikarya</taxon>
        <taxon>Ascomycota</taxon>
        <taxon>Pezizomycotina</taxon>
        <taxon>Eurotiomycetes</taxon>
        <taxon>Eurotiomycetidae</taxon>
        <taxon>Eurotiales</taxon>
        <taxon>Aspergillaceae</taxon>
        <taxon>Aspergillus</taxon>
        <taxon>Aspergillus subgen. Aspergillus</taxon>
    </lineage>
</organism>
<keyword evidence="3" id="KW-0223">Dioxygenase</keyword>
<sequence>MQLSHLWQLALLGLAGLSIAHPGAHEESSLTPAAKKAFLHNAKRSLGQCADHLERRGVNARAAARRAAITETYRKRSLLNTRDTDRVVNSSHHSPLQVTSNTPETELFSNNPVCILAPEGEIGPFWVKGELVRSDIRDSEPGIPLIMEGQFIDIETCEPIQNLYWDVWTCNSTGQYSGVQSDMNGNGNDASNLDKTFLRGIQQTDSDGVAQFKSVFPGHYDGRATHVHVVAHVGSHTLKNNTIAGGHVSHIGQLFFDQDLISKVESTYPYNTNTVDITQNADDHVVQDETEDSNSDPIFEYALLGDKLQNGVLAWITMGINVSATYDTSNAATLTSSGGVMNDDSSPGEAVDM</sequence>
<dbReference type="EMBL" id="KK088427">
    <property type="protein sequence ID" value="EYE94301.1"/>
    <property type="molecule type" value="Genomic_DNA"/>
</dbReference>
<dbReference type="GeneID" id="63694830"/>
<keyword evidence="3" id="KW-0560">Oxidoreductase</keyword>
<dbReference type="SUPFAM" id="SSF49482">
    <property type="entry name" value="Aromatic compound dioxygenase"/>
    <property type="match status" value="1"/>
</dbReference>
<evidence type="ECO:0000259" key="2">
    <source>
        <dbReference type="Pfam" id="PF00775"/>
    </source>
</evidence>
<accession>A0A017SBW6</accession>
<keyword evidence="4" id="KW-1185">Reference proteome</keyword>
<name>A0A017SBW6_ASPRC</name>
<feature type="chain" id="PRO_5001495558" evidence="1">
    <location>
        <begin position="21"/>
        <end position="353"/>
    </location>
</feature>